<evidence type="ECO:0000256" key="2">
    <source>
        <dbReference type="ARBA" id="ARBA00023015"/>
    </source>
</evidence>
<organism evidence="6 7">
    <name type="scientific">Govanella unica</name>
    <dbReference type="NCBI Taxonomy" id="2975056"/>
    <lineage>
        <taxon>Bacteria</taxon>
        <taxon>Pseudomonadati</taxon>
        <taxon>Pseudomonadota</taxon>
        <taxon>Alphaproteobacteria</taxon>
        <taxon>Emcibacterales</taxon>
        <taxon>Govanellaceae</taxon>
        <taxon>Govanella</taxon>
    </lineage>
</organism>
<reference evidence="6" key="2">
    <citation type="journal article" date="2023" name="Syst. Appl. Microbiol.">
        <title>Govania unica gen. nov., sp. nov., a rare biosphere bacterium that represents a novel family in the class Alphaproteobacteria.</title>
        <authorList>
            <person name="Vandamme P."/>
            <person name="Peeters C."/>
            <person name="Hettiarachchi A."/>
            <person name="Cnockaert M."/>
            <person name="Carlier A."/>
        </authorList>
    </citation>
    <scope>NUCLEOTIDE SEQUENCE</scope>
    <source>
        <strain evidence="6">LMG 31809</strain>
    </source>
</reference>
<dbReference type="InterPro" id="IPR005119">
    <property type="entry name" value="LysR_subst-bd"/>
</dbReference>
<protein>
    <submittedName>
        <fullName evidence="6">LysR substrate-binding domain-containing protein</fullName>
    </submittedName>
</protein>
<dbReference type="Pfam" id="PF00126">
    <property type="entry name" value="HTH_1"/>
    <property type="match status" value="1"/>
</dbReference>
<dbReference type="InterPro" id="IPR036390">
    <property type="entry name" value="WH_DNA-bd_sf"/>
</dbReference>
<dbReference type="Gene3D" id="3.40.190.10">
    <property type="entry name" value="Periplasmic binding protein-like II"/>
    <property type="match status" value="2"/>
</dbReference>
<keyword evidence="3" id="KW-0238">DNA-binding</keyword>
<dbReference type="Gene3D" id="1.10.10.10">
    <property type="entry name" value="Winged helix-like DNA-binding domain superfamily/Winged helix DNA-binding domain"/>
    <property type="match status" value="1"/>
</dbReference>
<accession>A0A9X3TYE4</accession>
<dbReference type="SUPFAM" id="SSF53850">
    <property type="entry name" value="Periplasmic binding protein-like II"/>
    <property type="match status" value="1"/>
</dbReference>
<dbReference type="Proteomes" id="UP001141619">
    <property type="component" value="Unassembled WGS sequence"/>
</dbReference>
<gene>
    <name evidence="6" type="ORF">NYP16_09785</name>
</gene>
<evidence type="ECO:0000313" key="6">
    <source>
        <dbReference type="EMBL" id="MDA5194240.1"/>
    </source>
</evidence>
<dbReference type="EMBL" id="JANWOI010000003">
    <property type="protein sequence ID" value="MDA5194240.1"/>
    <property type="molecule type" value="Genomic_DNA"/>
</dbReference>
<evidence type="ECO:0000313" key="7">
    <source>
        <dbReference type="Proteomes" id="UP001141619"/>
    </source>
</evidence>
<name>A0A9X3TYE4_9PROT</name>
<dbReference type="Pfam" id="PF03466">
    <property type="entry name" value="LysR_substrate"/>
    <property type="match status" value="1"/>
</dbReference>
<dbReference type="RefSeq" id="WP_274943944.1">
    <property type="nucleotide sequence ID" value="NZ_JANWOI010000003.1"/>
</dbReference>
<keyword evidence="7" id="KW-1185">Reference proteome</keyword>
<dbReference type="GO" id="GO:0003700">
    <property type="term" value="F:DNA-binding transcription factor activity"/>
    <property type="evidence" value="ECO:0007669"/>
    <property type="project" value="InterPro"/>
</dbReference>
<dbReference type="GO" id="GO:0043565">
    <property type="term" value="F:sequence-specific DNA binding"/>
    <property type="evidence" value="ECO:0007669"/>
    <property type="project" value="TreeGrafter"/>
</dbReference>
<evidence type="ECO:0000256" key="3">
    <source>
        <dbReference type="ARBA" id="ARBA00023125"/>
    </source>
</evidence>
<dbReference type="InterPro" id="IPR036388">
    <property type="entry name" value="WH-like_DNA-bd_sf"/>
</dbReference>
<dbReference type="PANTHER" id="PTHR30537">
    <property type="entry name" value="HTH-TYPE TRANSCRIPTIONAL REGULATOR"/>
    <property type="match status" value="1"/>
</dbReference>
<dbReference type="InterPro" id="IPR058163">
    <property type="entry name" value="LysR-type_TF_proteobact-type"/>
</dbReference>
<evidence type="ECO:0000256" key="4">
    <source>
        <dbReference type="ARBA" id="ARBA00023163"/>
    </source>
</evidence>
<dbReference type="AlphaFoldDB" id="A0A9X3TYE4"/>
<evidence type="ECO:0000259" key="5">
    <source>
        <dbReference type="PROSITE" id="PS50931"/>
    </source>
</evidence>
<comment type="similarity">
    <text evidence="1">Belongs to the LysR transcriptional regulatory family.</text>
</comment>
<dbReference type="SUPFAM" id="SSF46785">
    <property type="entry name" value="Winged helix' DNA-binding domain"/>
    <property type="match status" value="1"/>
</dbReference>
<proteinExistence type="inferred from homology"/>
<dbReference type="CDD" id="cd08432">
    <property type="entry name" value="PBP2_GcdR_TrpI_HvrB_AmpR_like"/>
    <property type="match status" value="1"/>
</dbReference>
<dbReference type="GO" id="GO:0006351">
    <property type="term" value="P:DNA-templated transcription"/>
    <property type="evidence" value="ECO:0007669"/>
    <property type="project" value="TreeGrafter"/>
</dbReference>
<sequence>MRDLPSIQTLRAFEAAARHENYSMAGDELGVTHSAVSHRIRELEERLEIKLFHRIGHRMTLTREAVTLLAQVRQALVILRMAFPDAPEQSQATLVVSVHPALATKWLIPRLGAFTKLFGNTVLEIRSTAELQDFLAPGIDVSIRYGVGAWPNAAGERMTGDVLFPVCSPAYRDQHNLQQPSDLARCRLLRHAWQQWSPWLRAANLTLREPNGGMTLSDTAMLLEAAVAGEGVALAGKIFASADLKSGRLVRLFDVEIEDAYAYYVVWRAGTSLTPLGEAFRLWVRDQFAI</sequence>
<dbReference type="PANTHER" id="PTHR30537:SF79">
    <property type="entry name" value="TRANSCRIPTIONAL REGULATOR-RELATED"/>
    <property type="match status" value="1"/>
</dbReference>
<dbReference type="PROSITE" id="PS50931">
    <property type="entry name" value="HTH_LYSR"/>
    <property type="match status" value="1"/>
</dbReference>
<evidence type="ECO:0000256" key="1">
    <source>
        <dbReference type="ARBA" id="ARBA00009437"/>
    </source>
</evidence>
<comment type="caution">
    <text evidence="6">The sequence shown here is derived from an EMBL/GenBank/DDBJ whole genome shotgun (WGS) entry which is preliminary data.</text>
</comment>
<dbReference type="InterPro" id="IPR000847">
    <property type="entry name" value="LysR_HTH_N"/>
</dbReference>
<keyword evidence="2" id="KW-0805">Transcription regulation</keyword>
<keyword evidence="4" id="KW-0804">Transcription</keyword>
<reference evidence="6" key="1">
    <citation type="submission" date="2022-08" db="EMBL/GenBank/DDBJ databases">
        <authorList>
            <person name="Vandamme P."/>
            <person name="Hettiarachchi A."/>
            <person name="Peeters C."/>
            <person name="Cnockaert M."/>
            <person name="Carlier A."/>
        </authorList>
    </citation>
    <scope>NUCLEOTIDE SEQUENCE</scope>
    <source>
        <strain evidence="6">LMG 31809</strain>
    </source>
</reference>
<feature type="domain" description="HTH lysR-type" evidence="5">
    <location>
        <begin position="5"/>
        <end position="62"/>
    </location>
</feature>